<protein>
    <submittedName>
        <fullName evidence="2">Uncharacterized protein</fullName>
    </submittedName>
</protein>
<keyword evidence="1" id="KW-0812">Transmembrane</keyword>
<geneLocation type="plasmid" evidence="2 3">
    <name>unnamed1</name>
</geneLocation>
<evidence type="ECO:0000256" key="1">
    <source>
        <dbReference type="SAM" id="Phobius"/>
    </source>
</evidence>
<sequence>MTPLRKAQINLWIAFVSIFFAIGGIVMPVPAQMLDRLPAYIQANFDAINLWGNLALVLLAVVAVFHNRAKINRLSRPAA</sequence>
<dbReference type="EMBL" id="CP151407">
    <property type="protein sequence ID" value="WZJ23240.1"/>
    <property type="molecule type" value="Genomic_DNA"/>
</dbReference>
<dbReference type="RefSeq" id="WP_341744579.1">
    <property type="nucleotide sequence ID" value="NZ_CP151407.1"/>
</dbReference>
<evidence type="ECO:0000313" key="2">
    <source>
        <dbReference type="EMBL" id="WZJ23240.1"/>
    </source>
</evidence>
<proteinExistence type="predicted"/>
<keyword evidence="1" id="KW-1133">Transmembrane helix</keyword>
<feature type="transmembrane region" description="Helical" evidence="1">
    <location>
        <begin position="47"/>
        <end position="66"/>
    </location>
</feature>
<keyword evidence="1" id="KW-0472">Membrane</keyword>
<dbReference type="Proteomes" id="UP001479520">
    <property type="component" value="Plasmid unnamed1"/>
</dbReference>
<keyword evidence="3" id="KW-1185">Reference proteome</keyword>
<reference evidence="2 3" key="1">
    <citation type="submission" date="2024-04" db="EMBL/GenBank/DDBJ databases">
        <title>Dissimilatory iodate-reducing microorganisms contribute to the enrichment of iodine in groundwater.</title>
        <authorList>
            <person name="Jiang Z."/>
        </authorList>
    </citation>
    <scope>NUCLEOTIDE SEQUENCE [LARGE SCALE GENOMIC DNA]</scope>
    <source>
        <strain evidence="2 3">NCP973</strain>
        <plasmid evidence="2 3">unnamed1</plasmid>
    </source>
</reference>
<keyword evidence="2" id="KW-0614">Plasmid</keyword>
<feature type="transmembrane region" description="Helical" evidence="1">
    <location>
        <begin position="9"/>
        <end position="27"/>
    </location>
</feature>
<accession>A0ABZ2XKW6</accession>
<organism evidence="2 3">
    <name type="scientific">Azonexus hydrophilus</name>
    <dbReference type="NCBI Taxonomy" id="418702"/>
    <lineage>
        <taxon>Bacteria</taxon>
        <taxon>Pseudomonadati</taxon>
        <taxon>Pseudomonadota</taxon>
        <taxon>Betaproteobacteria</taxon>
        <taxon>Rhodocyclales</taxon>
        <taxon>Azonexaceae</taxon>
        <taxon>Azonexus</taxon>
    </lineage>
</organism>
<name>A0ABZ2XKW6_9RHOO</name>
<gene>
    <name evidence="2" type="ORF">AADV58_17680</name>
</gene>
<evidence type="ECO:0000313" key="3">
    <source>
        <dbReference type="Proteomes" id="UP001479520"/>
    </source>
</evidence>